<protein>
    <recommendedName>
        <fullName evidence="9">Pycsar effector protein domain-containing protein</fullName>
    </recommendedName>
</protein>
<evidence type="ECO:0000256" key="1">
    <source>
        <dbReference type="ARBA" id="ARBA00004236"/>
    </source>
</evidence>
<evidence type="ECO:0000313" key="11">
    <source>
        <dbReference type="Proteomes" id="UP000199529"/>
    </source>
</evidence>
<proteinExistence type="predicted"/>
<evidence type="ECO:0000256" key="7">
    <source>
        <dbReference type="ARBA" id="ARBA00023136"/>
    </source>
</evidence>
<evidence type="ECO:0000256" key="3">
    <source>
        <dbReference type="ARBA" id="ARBA00022692"/>
    </source>
</evidence>
<evidence type="ECO:0000256" key="6">
    <source>
        <dbReference type="ARBA" id="ARBA00023118"/>
    </source>
</evidence>
<reference evidence="11" key="1">
    <citation type="submission" date="2016-10" db="EMBL/GenBank/DDBJ databases">
        <authorList>
            <person name="Varghese N."/>
            <person name="Submissions S."/>
        </authorList>
    </citation>
    <scope>NUCLEOTIDE SEQUENCE [LARGE SCALE GENOMIC DNA]</scope>
    <source>
        <strain evidence="11">CGMCC 4.3530</strain>
    </source>
</reference>
<sequence length="136" mass="14902">MLAADGVLVGILVRALPAQQLWLTDWLHAGLLLISIGSVGASLLFALRVFVPRLDPGASQSILFFDNVARQYSKAGDFVPPYRTTLSDTAKLEESLAEQIWATSRVTQRKFRNVTPAIWLFGFALIIALLASVMKS</sequence>
<keyword evidence="3 8" id="KW-0812">Transmembrane</keyword>
<keyword evidence="6" id="KW-0051">Antiviral defense</keyword>
<dbReference type="AlphaFoldDB" id="A0A1H2V0X8"/>
<organism evidence="10 11">
    <name type="scientific">Saccharopolyspora shandongensis</name>
    <dbReference type="NCBI Taxonomy" id="418495"/>
    <lineage>
        <taxon>Bacteria</taxon>
        <taxon>Bacillati</taxon>
        <taxon>Actinomycetota</taxon>
        <taxon>Actinomycetes</taxon>
        <taxon>Pseudonocardiales</taxon>
        <taxon>Pseudonocardiaceae</taxon>
        <taxon>Saccharopolyspora</taxon>
    </lineage>
</organism>
<keyword evidence="7 8" id="KW-0472">Membrane</keyword>
<dbReference type="GO" id="GO:0005886">
    <property type="term" value="C:plasma membrane"/>
    <property type="evidence" value="ECO:0007669"/>
    <property type="project" value="UniProtKB-SubCell"/>
</dbReference>
<dbReference type="Pfam" id="PF18967">
    <property type="entry name" value="PycTM"/>
    <property type="match status" value="1"/>
</dbReference>
<evidence type="ECO:0000256" key="5">
    <source>
        <dbReference type="ARBA" id="ARBA00022989"/>
    </source>
</evidence>
<comment type="subcellular location">
    <subcellularLocation>
        <location evidence="1">Cell membrane</location>
    </subcellularLocation>
</comment>
<dbReference type="GO" id="GO:0051607">
    <property type="term" value="P:defense response to virus"/>
    <property type="evidence" value="ECO:0007669"/>
    <property type="project" value="UniProtKB-KW"/>
</dbReference>
<evidence type="ECO:0000259" key="9">
    <source>
        <dbReference type="Pfam" id="PF18967"/>
    </source>
</evidence>
<keyword evidence="2" id="KW-1003">Cell membrane</keyword>
<gene>
    <name evidence="10" type="ORF">SAMN05216215_1004159</name>
</gene>
<dbReference type="EMBL" id="FNOK01000004">
    <property type="protein sequence ID" value="SDW61963.1"/>
    <property type="molecule type" value="Genomic_DNA"/>
</dbReference>
<dbReference type="GO" id="GO:0000166">
    <property type="term" value="F:nucleotide binding"/>
    <property type="evidence" value="ECO:0007669"/>
    <property type="project" value="UniProtKB-KW"/>
</dbReference>
<evidence type="ECO:0000256" key="2">
    <source>
        <dbReference type="ARBA" id="ARBA00022475"/>
    </source>
</evidence>
<dbReference type="InterPro" id="IPR043760">
    <property type="entry name" value="PycTM_dom"/>
</dbReference>
<keyword evidence="11" id="KW-1185">Reference proteome</keyword>
<feature type="transmembrane region" description="Helical" evidence="8">
    <location>
        <begin position="27"/>
        <end position="51"/>
    </location>
</feature>
<name>A0A1H2V0X8_9PSEU</name>
<evidence type="ECO:0000256" key="4">
    <source>
        <dbReference type="ARBA" id="ARBA00022741"/>
    </source>
</evidence>
<feature type="transmembrane region" description="Helical" evidence="8">
    <location>
        <begin position="114"/>
        <end position="134"/>
    </location>
</feature>
<dbReference type="Proteomes" id="UP000199529">
    <property type="component" value="Unassembled WGS sequence"/>
</dbReference>
<evidence type="ECO:0000256" key="8">
    <source>
        <dbReference type="SAM" id="Phobius"/>
    </source>
</evidence>
<evidence type="ECO:0000313" key="10">
    <source>
        <dbReference type="EMBL" id="SDW61963.1"/>
    </source>
</evidence>
<accession>A0A1H2V0X8</accession>
<feature type="domain" description="Pycsar effector protein" evidence="9">
    <location>
        <begin position="1"/>
        <end position="131"/>
    </location>
</feature>
<keyword evidence="4" id="KW-0547">Nucleotide-binding</keyword>
<keyword evidence="5 8" id="KW-1133">Transmembrane helix</keyword>